<feature type="binding site" evidence="12">
    <location>
        <position position="281"/>
    </location>
    <ligand>
        <name>K(+)</name>
        <dbReference type="ChEBI" id="CHEBI:29103"/>
    </ligand>
</feature>
<dbReference type="InterPro" id="IPR011877">
    <property type="entry name" value="Ribokinase"/>
</dbReference>
<dbReference type="InterPro" id="IPR002139">
    <property type="entry name" value="Ribo/fructo_kinase"/>
</dbReference>
<evidence type="ECO:0000256" key="5">
    <source>
        <dbReference type="ARBA" id="ARBA00022723"/>
    </source>
</evidence>
<dbReference type="InterPro" id="IPR002173">
    <property type="entry name" value="Carboh/pur_kinase_PfkB_CS"/>
</dbReference>
<keyword evidence="10 12" id="KW-0630">Potassium</keyword>
<feature type="binding site" evidence="12">
    <location>
        <position position="278"/>
    </location>
    <ligand>
        <name>K(+)</name>
        <dbReference type="ChEBI" id="CHEBI:29103"/>
    </ligand>
</feature>
<dbReference type="CDD" id="cd01174">
    <property type="entry name" value="ribokinase"/>
    <property type="match status" value="1"/>
</dbReference>
<evidence type="ECO:0000256" key="4">
    <source>
        <dbReference type="ARBA" id="ARBA00022679"/>
    </source>
</evidence>
<feature type="binding site" evidence="12">
    <location>
        <begin position="216"/>
        <end position="221"/>
    </location>
    <ligand>
        <name>ATP</name>
        <dbReference type="ChEBI" id="CHEBI:30616"/>
    </ligand>
</feature>
<feature type="binding site" evidence="12">
    <location>
        <position position="248"/>
    </location>
    <ligand>
        <name>substrate</name>
    </ligand>
</feature>
<gene>
    <name evidence="12" type="primary">rbsK</name>
    <name evidence="14" type="ORF">EII34_12885</name>
</gene>
<organism evidence="14 15">
    <name type="scientific">Arachnia propionica</name>
    <dbReference type="NCBI Taxonomy" id="1750"/>
    <lineage>
        <taxon>Bacteria</taxon>
        <taxon>Bacillati</taxon>
        <taxon>Actinomycetota</taxon>
        <taxon>Actinomycetes</taxon>
        <taxon>Propionibacteriales</taxon>
        <taxon>Propionibacteriaceae</taxon>
        <taxon>Arachnia</taxon>
    </lineage>
</organism>
<dbReference type="AlphaFoldDB" id="A0A3P1T328"/>
<feature type="binding site" evidence="12">
    <location>
        <position position="244"/>
    </location>
    <ligand>
        <name>K(+)</name>
        <dbReference type="ChEBI" id="CHEBI:29103"/>
    </ligand>
</feature>
<evidence type="ECO:0000256" key="6">
    <source>
        <dbReference type="ARBA" id="ARBA00022741"/>
    </source>
</evidence>
<dbReference type="Gene3D" id="3.40.1190.20">
    <property type="match status" value="1"/>
</dbReference>
<feature type="binding site" evidence="12">
    <location>
        <begin position="38"/>
        <end position="42"/>
    </location>
    <ligand>
        <name>substrate</name>
    </ligand>
</feature>
<evidence type="ECO:0000256" key="8">
    <source>
        <dbReference type="ARBA" id="ARBA00022840"/>
    </source>
</evidence>
<comment type="activity regulation">
    <text evidence="12">Activated by a monovalent cation that binds near, but not in, the active site. The most likely occupant of the site in vivo is potassium. Ion binding induces a conformational change that may alter substrate affinity.</text>
</comment>
<evidence type="ECO:0000313" key="15">
    <source>
        <dbReference type="Proteomes" id="UP000280819"/>
    </source>
</evidence>
<feature type="binding site" evidence="12">
    <location>
        <position position="287"/>
    </location>
    <ligand>
        <name>K(+)</name>
        <dbReference type="ChEBI" id="CHEBI:29103"/>
    </ligand>
</feature>
<dbReference type="EC" id="2.7.1.15" evidence="2 12"/>
<evidence type="ECO:0000256" key="7">
    <source>
        <dbReference type="ARBA" id="ARBA00022777"/>
    </source>
</evidence>
<comment type="caution">
    <text evidence="12">Lacks conserved residue(s) required for the propagation of feature annotation.</text>
</comment>
<dbReference type="UniPathway" id="UPA00916">
    <property type="reaction ID" value="UER00889"/>
</dbReference>
<feature type="binding site" evidence="12">
    <location>
        <position position="179"/>
    </location>
    <ligand>
        <name>ATP</name>
        <dbReference type="ChEBI" id="CHEBI:30616"/>
    </ligand>
</feature>
<accession>A0A3P1T328</accession>
<dbReference type="GO" id="GO:0019303">
    <property type="term" value="P:D-ribose catabolic process"/>
    <property type="evidence" value="ECO:0007669"/>
    <property type="project" value="UniProtKB-UniRule"/>
</dbReference>
<reference evidence="14 15" key="1">
    <citation type="submission" date="2018-11" db="EMBL/GenBank/DDBJ databases">
        <title>Genomes From Bacteria Associated with the Canine Oral Cavity: a Test Case for Automated Genome-Based Taxonomic Assignment.</title>
        <authorList>
            <person name="Coil D.A."/>
            <person name="Jospin G."/>
            <person name="Darling A.E."/>
            <person name="Wallis C."/>
            <person name="Davis I.J."/>
            <person name="Harris S."/>
            <person name="Eisen J.A."/>
            <person name="Holcombe L.J."/>
            <person name="O'Flynn C."/>
        </authorList>
    </citation>
    <scope>NUCLEOTIDE SEQUENCE [LARGE SCALE GENOMIC DNA]</scope>
    <source>
        <strain evidence="14 15">OH887_COT-365</strain>
    </source>
</reference>
<keyword evidence="9 12" id="KW-0460">Magnesium</keyword>
<evidence type="ECO:0000313" key="14">
    <source>
        <dbReference type="EMBL" id="RRD03698.1"/>
    </source>
</evidence>
<feature type="binding site" evidence="12">
    <location>
        <position position="242"/>
    </location>
    <ligand>
        <name>K(+)</name>
        <dbReference type="ChEBI" id="CHEBI:29103"/>
    </ligand>
</feature>
<dbReference type="PANTHER" id="PTHR10584:SF166">
    <property type="entry name" value="RIBOKINASE"/>
    <property type="match status" value="1"/>
</dbReference>
<evidence type="ECO:0000256" key="10">
    <source>
        <dbReference type="ARBA" id="ARBA00022958"/>
    </source>
</evidence>
<keyword evidence="7 12" id="KW-0418">Kinase</keyword>
<dbReference type="SUPFAM" id="SSF53613">
    <property type="entry name" value="Ribokinase-like"/>
    <property type="match status" value="1"/>
</dbReference>
<dbReference type="EMBL" id="RQZG01000017">
    <property type="protein sequence ID" value="RRD03698.1"/>
    <property type="molecule type" value="Genomic_DNA"/>
</dbReference>
<comment type="function">
    <text evidence="12">Catalyzes the phosphorylation of ribose at O-5 in a reaction requiring ATP and magnesium. The resulting D-ribose-5-phosphate can then be used either for sythesis of nucleotides, histidine, and tryptophan, or as a component of the pentose phosphate pathway.</text>
</comment>
<comment type="subunit">
    <text evidence="12">Homodimer.</text>
</comment>
<evidence type="ECO:0000256" key="11">
    <source>
        <dbReference type="ARBA" id="ARBA00023277"/>
    </source>
</evidence>
<comment type="pathway">
    <text evidence="12">Carbohydrate metabolism; D-ribose degradation; D-ribose 5-phosphate from beta-D-ribopyranose: step 2/2.</text>
</comment>
<comment type="similarity">
    <text evidence="1">Belongs to the carbohydrate kinase pfkB family.</text>
</comment>
<keyword evidence="8 12" id="KW-0067">ATP-binding</keyword>
<evidence type="ECO:0000259" key="13">
    <source>
        <dbReference type="Pfam" id="PF00294"/>
    </source>
</evidence>
<dbReference type="GO" id="GO:0005829">
    <property type="term" value="C:cytosol"/>
    <property type="evidence" value="ECO:0007669"/>
    <property type="project" value="TreeGrafter"/>
</dbReference>
<evidence type="ECO:0000256" key="2">
    <source>
        <dbReference type="ARBA" id="ARBA00012035"/>
    </source>
</evidence>
<dbReference type="PROSITE" id="PS00584">
    <property type="entry name" value="PFKB_KINASES_2"/>
    <property type="match status" value="1"/>
</dbReference>
<keyword evidence="11 12" id="KW-0119">Carbohydrate metabolism</keyword>
<feature type="active site" description="Proton acceptor" evidence="12">
    <location>
        <position position="248"/>
    </location>
</feature>
<protein>
    <recommendedName>
        <fullName evidence="3 12">Ribokinase</fullName>
        <shortName evidence="12">RK</shortName>
        <ecNumber evidence="2 12">2.7.1.15</ecNumber>
    </recommendedName>
</protein>
<dbReference type="Pfam" id="PF00294">
    <property type="entry name" value="PfkB"/>
    <property type="match status" value="1"/>
</dbReference>
<dbReference type="OrthoDB" id="9775849at2"/>
<keyword evidence="5 12" id="KW-0479">Metal-binding</keyword>
<comment type="caution">
    <text evidence="14">The sequence shown here is derived from an EMBL/GenBank/DDBJ whole genome shotgun (WGS) entry which is preliminary data.</text>
</comment>
<keyword evidence="6 12" id="KW-0547">Nucleotide-binding</keyword>
<evidence type="ECO:0000256" key="12">
    <source>
        <dbReference type="HAMAP-Rule" id="MF_01987"/>
    </source>
</evidence>
<evidence type="ECO:0000256" key="1">
    <source>
        <dbReference type="ARBA" id="ARBA00005380"/>
    </source>
</evidence>
<sequence>MTVVVAGSINVDLHLHLERHPRPGETLLASGGGLSPGGKGANQACATALAGAEVALLGAVGDDDAAQTALLLLRSAGVDLSHLTRVAGPTGLAVVSVDAAGENTVVVVPGANAEITPETVDGWETILAAAPIVVSQGELSSSATERIARHTRGRWLLNLAPVVRLAPEVIRRADPLVVNEHEAEATLTQLGGAATRDPEALVAGLRAAGLSSVVLTLGAAGAIVADEHGTHHVPSPRVTAVDTVGAGDAFTGALAARLAEGHPLLEAARYAVRFAAHTVQFEGAQSSYPAPGTELPQG</sequence>
<evidence type="ECO:0000256" key="9">
    <source>
        <dbReference type="ARBA" id="ARBA00022842"/>
    </source>
</evidence>
<dbReference type="GO" id="GO:0046872">
    <property type="term" value="F:metal ion binding"/>
    <property type="evidence" value="ECO:0007669"/>
    <property type="project" value="UniProtKB-KW"/>
</dbReference>
<comment type="similarity">
    <text evidence="12">Belongs to the carbohydrate kinase PfkB family. Ribokinase subfamily.</text>
</comment>
<comment type="subcellular location">
    <subcellularLocation>
        <location evidence="12">Cytoplasm</location>
    </subcellularLocation>
</comment>
<evidence type="ECO:0000256" key="3">
    <source>
        <dbReference type="ARBA" id="ARBA00016943"/>
    </source>
</evidence>
<feature type="binding site" evidence="12">
    <location>
        <position position="283"/>
    </location>
    <ligand>
        <name>K(+)</name>
        <dbReference type="ChEBI" id="CHEBI:29103"/>
    </ligand>
</feature>
<dbReference type="Proteomes" id="UP000280819">
    <property type="component" value="Unassembled WGS sequence"/>
</dbReference>
<feature type="binding site" evidence="12">
    <location>
        <begin position="247"/>
        <end position="248"/>
    </location>
    <ligand>
        <name>ATP</name>
        <dbReference type="ChEBI" id="CHEBI:30616"/>
    </ligand>
</feature>
<feature type="binding site" evidence="12">
    <location>
        <position position="138"/>
    </location>
    <ligand>
        <name>substrate</name>
    </ligand>
</feature>
<dbReference type="RefSeq" id="WP_124845573.1">
    <property type="nucleotide sequence ID" value="NZ_RQZG01000017.1"/>
</dbReference>
<dbReference type="PANTHER" id="PTHR10584">
    <property type="entry name" value="SUGAR KINASE"/>
    <property type="match status" value="1"/>
</dbReference>
<dbReference type="HAMAP" id="MF_01987">
    <property type="entry name" value="Ribokinase"/>
    <property type="match status" value="1"/>
</dbReference>
<comment type="cofactor">
    <cofactor evidence="12">
        <name>Mg(2+)</name>
        <dbReference type="ChEBI" id="CHEBI:18420"/>
    </cofactor>
    <text evidence="12">Requires a divalent cation, most likely magnesium in vivo, as an electrophilic catalyst to aid phosphoryl group transfer. It is the chelate of the metal and the nucleotide that is the actual substrate.</text>
</comment>
<name>A0A3P1T328_9ACTN</name>
<proteinExistence type="inferred from homology"/>
<dbReference type="GO" id="GO:0005524">
    <property type="term" value="F:ATP binding"/>
    <property type="evidence" value="ECO:0007669"/>
    <property type="project" value="UniProtKB-UniRule"/>
</dbReference>
<dbReference type="InterPro" id="IPR029056">
    <property type="entry name" value="Ribokinase-like"/>
</dbReference>
<keyword evidence="12" id="KW-0963">Cytoplasm</keyword>
<dbReference type="GO" id="GO:0004747">
    <property type="term" value="F:ribokinase activity"/>
    <property type="evidence" value="ECO:0007669"/>
    <property type="project" value="UniProtKB-UniRule"/>
</dbReference>
<dbReference type="PRINTS" id="PR00990">
    <property type="entry name" value="RIBOKINASE"/>
</dbReference>
<dbReference type="InterPro" id="IPR011611">
    <property type="entry name" value="PfkB_dom"/>
</dbReference>
<keyword evidence="4 12" id="KW-0808">Transferase</keyword>
<feature type="binding site" evidence="12">
    <location>
        <begin position="10"/>
        <end position="12"/>
    </location>
    <ligand>
        <name>substrate</name>
    </ligand>
</feature>
<comment type="catalytic activity">
    <reaction evidence="12">
        <text>D-ribose + ATP = D-ribose 5-phosphate + ADP + H(+)</text>
        <dbReference type="Rhea" id="RHEA:13697"/>
        <dbReference type="ChEBI" id="CHEBI:15378"/>
        <dbReference type="ChEBI" id="CHEBI:30616"/>
        <dbReference type="ChEBI" id="CHEBI:47013"/>
        <dbReference type="ChEBI" id="CHEBI:78346"/>
        <dbReference type="ChEBI" id="CHEBI:456216"/>
        <dbReference type="EC" id="2.7.1.15"/>
    </reaction>
</comment>
<feature type="domain" description="Carbohydrate kinase PfkB" evidence="13">
    <location>
        <begin position="3"/>
        <end position="290"/>
    </location>
</feature>